<proteinExistence type="predicted"/>
<evidence type="ECO:0000256" key="7">
    <source>
        <dbReference type="ARBA" id="ARBA00022985"/>
    </source>
</evidence>
<keyword evidence="14" id="KW-1185">Reference proteome</keyword>
<sequence length="137" mass="14813">MGLKTAIVLTLAILAQAIGNTCLSKGMKFIASLSPAEDGFSLMMLVHAMENPLIWLGTILLILFFIFFAVSLSWADLSFVLPVISFGYIVNVALAYQFLDEPVSPKRWLGTAFIFLGVVLVSKTGAGRTAVKEVNAQ</sequence>
<evidence type="ECO:0000256" key="10">
    <source>
        <dbReference type="ARBA" id="ARBA00023136"/>
    </source>
</evidence>
<keyword evidence="10 11" id="KW-0472">Membrane</keyword>
<evidence type="ECO:0000313" key="13">
    <source>
        <dbReference type="EMBL" id="GLI36032.1"/>
    </source>
</evidence>
<protein>
    <recommendedName>
        <fullName evidence="12">EamA domain-containing protein</fullName>
    </recommendedName>
</protein>
<feature type="transmembrane region" description="Helical" evidence="11">
    <location>
        <begin position="105"/>
        <end position="122"/>
    </location>
</feature>
<keyword evidence="9" id="KW-0443">Lipid metabolism</keyword>
<dbReference type="GO" id="GO:0005886">
    <property type="term" value="C:plasma membrane"/>
    <property type="evidence" value="ECO:0007669"/>
    <property type="project" value="UniProtKB-SubCell"/>
</dbReference>
<name>A0A9W6FWD0_9BACT</name>
<feature type="domain" description="EamA" evidence="12">
    <location>
        <begin position="53"/>
        <end position="122"/>
    </location>
</feature>
<keyword evidence="3" id="KW-0444">Lipid biosynthesis</keyword>
<keyword evidence="6 11" id="KW-0812">Transmembrane</keyword>
<organism evidence="13 14">
    <name type="scientific">Desulforhabdus amnigena</name>
    <dbReference type="NCBI Taxonomy" id="40218"/>
    <lineage>
        <taxon>Bacteria</taxon>
        <taxon>Pseudomonadati</taxon>
        <taxon>Thermodesulfobacteriota</taxon>
        <taxon>Syntrophobacteria</taxon>
        <taxon>Syntrophobacterales</taxon>
        <taxon>Syntrophobacteraceae</taxon>
        <taxon>Desulforhabdus</taxon>
    </lineage>
</organism>
<dbReference type="GO" id="GO:0022857">
    <property type="term" value="F:transmembrane transporter activity"/>
    <property type="evidence" value="ECO:0007669"/>
    <property type="project" value="InterPro"/>
</dbReference>
<keyword evidence="5" id="KW-0441">Lipid A biosynthesis</keyword>
<evidence type="ECO:0000256" key="4">
    <source>
        <dbReference type="ARBA" id="ARBA00022519"/>
    </source>
</evidence>
<evidence type="ECO:0000256" key="8">
    <source>
        <dbReference type="ARBA" id="ARBA00022989"/>
    </source>
</evidence>
<dbReference type="Proteomes" id="UP001144372">
    <property type="component" value="Unassembled WGS sequence"/>
</dbReference>
<keyword evidence="7" id="KW-0448">Lipopolysaccharide biosynthesis</keyword>
<evidence type="ECO:0000256" key="3">
    <source>
        <dbReference type="ARBA" id="ARBA00022516"/>
    </source>
</evidence>
<evidence type="ECO:0000313" key="14">
    <source>
        <dbReference type="Proteomes" id="UP001144372"/>
    </source>
</evidence>
<evidence type="ECO:0000256" key="1">
    <source>
        <dbReference type="ARBA" id="ARBA00004651"/>
    </source>
</evidence>
<dbReference type="SUPFAM" id="SSF103481">
    <property type="entry name" value="Multidrug resistance efflux transporter EmrE"/>
    <property type="match status" value="1"/>
</dbReference>
<feature type="transmembrane region" description="Helical" evidence="11">
    <location>
        <begin position="53"/>
        <end position="72"/>
    </location>
</feature>
<dbReference type="PANTHER" id="PTHR30561">
    <property type="entry name" value="SMR FAMILY PROTON-DEPENDENT DRUG EFFLUX TRANSPORTER SUGE"/>
    <property type="match status" value="1"/>
</dbReference>
<evidence type="ECO:0000256" key="5">
    <source>
        <dbReference type="ARBA" id="ARBA00022556"/>
    </source>
</evidence>
<dbReference type="InterPro" id="IPR000620">
    <property type="entry name" value="EamA_dom"/>
</dbReference>
<feature type="transmembrane region" description="Helical" evidence="11">
    <location>
        <begin position="79"/>
        <end position="99"/>
    </location>
</feature>
<dbReference type="Gene3D" id="1.10.3730.20">
    <property type="match status" value="1"/>
</dbReference>
<keyword evidence="8 11" id="KW-1133">Transmembrane helix</keyword>
<evidence type="ECO:0000256" key="9">
    <source>
        <dbReference type="ARBA" id="ARBA00023098"/>
    </source>
</evidence>
<comment type="subcellular location">
    <subcellularLocation>
        <location evidence="1">Cell membrane</location>
        <topology evidence="1">Multi-pass membrane protein</topology>
    </subcellularLocation>
</comment>
<evidence type="ECO:0000256" key="11">
    <source>
        <dbReference type="SAM" id="Phobius"/>
    </source>
</evidence>
<dbReference type="GO" id="GO:0009245">
    <property type="term" value="P:lipid A biosynthetic process"/>
    <property type="evidence" value="ECO:0007669"/>
    <property type="project" value="UniProtKB-KW"/>
</dbReference>
<keyword evidence="4" id="KW-0997">Cell inner membrane</keyword>
<keyword evidence="2" id="KW-1003">Cell membrane</keyword>
<evidence type="ECO:0000256" key="2">
    <source>
        <dbReference type="ARBA" id="ARBA00022475"/>
    </source>
</evidence>
<dbReference type="GO" id="GO:0009103">
    <property type="term" value="P:lipopolysaccharide biosynthetic process"/>
    <property type="evidence" value="ECO:0007669"/>
    <property type="project" value="UniProtKB-KW"/>
</dbReference>
<comment type="caution">
    <text evidence="13">The sequence shown here is derived from an EMBL/GenBank/DDBJ whole genome shotgun (WGS) entry which is preliminary data.</text>
</comment>
<accession>A0A9W6FWD0</accession>
<dbReference type="Pfam" id="PF00892">
    <property type="entry name" value="EamA"/>
    <property type="match status" value="1"/>
</dbReference>
<reference evidence="13" key="1">
    <citation type="submission" date="2022-12" db="EMBL/GenBank/DDBJ databases">
        <title>Reference genome sequencing for broad-spectrum identification of bacterial and archaeal isolates by mass spectrometry.</title>
        <authorList>
            <person name="Sekiguchi Y."/>
            <person name="Tourlousse D.M."/>
        </authorList>
    </citation>
    <scope>NUCLEOTIDE SEQUENCE</scope>
    <source>
        <strain evidence="13">ASRB1</strain>
    </source>
</reference>
<dbReference type="AlphaFoldDB" id="A0A9W6FWD0"/>
<dbReference type="InterPro" id="IPR000390">
    <property type="entry name" value="Small_drug/metabolite_transptr"/>
</dbReference>
<gene>
    <name evidence="13" type="ORF">DAMNIGENAA_34650</name>
</gene>
<evidence type="ECO:0000256" key="6">
    <source>
        <dbReference type="ARBA" id="ARBA00022692"/>
    </source>
</evidence>
<dbReference type="PANTHER" id="PTHR30561:SF9">
    <property type="entry name" value="4-AMINO-4-DEOXY-L-ARABINOSE-PHOSPHOUNDECAPRENOL FLIPPASE SUBUNIT ARNF-RELATED"/>
    <property type="match status" value="1"/>
</dbReference>
<dbReference type="InterPro" id="IPR037185">
    <property type="entry name" value="EmrE-like"/>
</dbReference>
<dbReference type="EMBL" id="BSDR01000001">
    <property type="protein sequence ID" value="GLI36032.1"/>
    <property type="molecule type" value="Genomic_DNA"/>
</dbReference>
<evidence type="ECO:0000259" key="12">
    <source>
        <dbReference type="Pfam" id="PF00892"/>
    </source>
</evidence>